<accession>A0A0G1JT79</accession>
<organism evidence="4 5">
    <name type="scientific">Candidatus Gottesmanbacteria bacterium GW2011_GWA2_44_17</name>
    <dbReference type="NCBI Taxonomy" id="1618444"/>
    <lineage>
        <taxon>Bacteria</taxon>
        <taxon>Candidatus Gottesmaniibacteriota</taxon>
    </lineage>
</organism>
<dbReference type="Pfam" id="PF13439">
    <property type="entry name" value="Glyco_transf_4"/>
    <property type="match status" value="1"/>
</dbReference>
<dbReference type="SUPFAM" id="SSF53756">
    <property type="entry name" value="UDP-Glycosyltransferase/glycogen phosphorylase"/>
    <property type="match status" value="1"/>
</dbReference>
<feature type="domain" description="Glycosyl transferase family 1" evidence="2">
    <location>
        <begin position="192"/>
        <end position="333"/>
    </location>
</feature>
<dbReference type="Proteomes" id="UP000034063">
    <property type="component" value="Unassembled WGS sequence"/>
</dbReference>
<dbReference type="AlphaFoldDB" id="A0A0G1JT79"/>
<evidence type="ECO:0000259" key="2">
    <source>
        <dbReference type="Pfam" id="PF00534"/>
    </source>
</evidence>
<reference evidence="4 5" key="1">
    <citation type="journal article" date="2015" name="Nature">
        <title>rRNA introns, odd ribosomes, and small enigmatic genomes across a large radiation of phyla.</title>
        <authorList>
            <person name="Brown C.T."/>
            <person name="Hug L.A."/>
            <person name="Thomas B.C."/>
            <person name="Sharon I."/>
            <person name="Castelle C.J."/>
            <person name="Singh A."/>
            <person name="Wilkins M.J."/>
            <person name="Williams K.H."/>
            <person name="Banfield J.F."/>
        </authorList>
    </citation>
    <scope>NUCLEOTIDE SEQUENCE [LARGE SCALE GENOMIC DNA]</scope>
</reference>
<dbReference type="InterPro" id="IPR001296">
    <property type="entry name" value="Glyco_trans_1"/>
</dbReference>
<dbReference type="Pfam" id="PF00534">
    <property type="entry name" value="Glycos_transf_1"/>
    <property type="match status" value="1"/>
</dbReference>
<dbReference type="InterPro" id="IPR028098">
    <property type="entry name" value="Glyco_trans_4-like_N"/>
</dbReference>
<protein>
    <submittedName>
        <fullName evidence="4">Glycosyl transferase, group 1</fullName>
    </submittedName>
</protein>
<feature type="domain" description="Glycosyltransferase subfamily 4-like N-terminal" evidence="3">
    <location>
        <begin position="14"/>
        <end position="176"/>
    </location>
</feature>
<comment type="caution">
    <text evidence="4">The sequence shown here is derived from an EMBL/GenBank/DDBJ whole genome shotgun (WGS) entry which is preliminary data.</text>
</comment>
<dbReference type="GO" id="GO:0016757">
    <property type="term" value="F:glycosyltransferase activity"/>
    <property type="evidence" value="ECO:0007669"/>
    <property type="project" value="InterPro"/>
</dbReference>
<evidence type="ECO:0000313" key="5">
    <source>
        <dbReference type="Proteomes" id="UP000034063"/>
    </source>
</evidence>
<evidence type="ECO:0000259" key="3">
    <source>
        <dbReference type="Pfam" id="PF13439"/>
    </source>
</evidence>
<evidence type="ECO:0000313" key="4">
    <source>
        <dbReference type="EMBL" id="KKT47127.1"/>
    </source>
</evidence>
<sequence length="379" mass="43965">MKIGIDARLINETGVGRYIRNLIGQLKVLDVSNNYVVYLPKILYDDFQLPNMRWEKRLATVRWHTAQEQFVMPLLFLKDNLDLLHVPYFNVPILYPKKYIVTIHDLTILHFMTGKATTLPYPFYALRKFGYRLILELGVRKAIGILVPSHTTKQEIIDHFQIPEKKIHVTYEGVDESMRKWKMENGKWKAIKSPYFLYVGNAYPHKNLEMLILAFADFVQKRSDGSAYRLVLVGKEDFFYKRLKTFVHNHDLHTSVLFLGAAEDETLHTLYRNARALVFPSQMEGFGLPALEALFLGTPVMCSDIPIFREILQNLPVYINPNDKQDMVHGFSVIARSKDKDMAGKRNEITSLLKNYSWEQLGRDTMALYNHAGKHPSNV</sequence>
<evidence type="ECO:0000256" key="1">
    <source>
        <dbReference type="ARBA" id="ARBA00022679"/>
    </source>
</evidence>
<name>A0A0G1JT79_9BACT</name>
<dbReference type="Gene3D" id="3.40.50.2000">
    <property type="entry name" value="Glycogen Phosphorylase B"/>
    <property type="match status" value="2"/>
</dbReference>
<gene>
    <name evidence="4" type="ORF">UW37_C0013G0012</name>
</gene>
<dbReference type="CDD" id="cd03809">
    <property type="entry name" value="GT4_MtfB-like"/>
    <property type="match status" value="1"/>
</dbReference>
<dbReference type="GO" id="GO:0009103">
    <property type="term" value="P:lipopolysaccharide biosynthetic process"/>
    <property type="evidence" value="ECO:0007669"/>
    <property type="project" value="TreeGrafter"/>
</dbReference>
<dbReference type="PANTHER" id="PTHR46401:SF2">
    <property type="entry name" value="GLYCOSYLTRANSFERASE WBBK-RELATED"/>
    <property type="match status" value="1"/>
</dbReference>
<proteinExistence type="predicted"/>
<dbReference type="PANTHER" id="PTHR46401">
    <property type="entry name" value="GLYCOSYLTRANSFERASE WBBK-RELATED"/>
    <property type="match status" value="1"/>
</dbReference>
<dbReference type="EMBL" id="LCIB01000013">
    <property type="protein sequence ID" value="KKT47127.1"/>
    <property type="molecule type" value="Genomic_DNA"/>
</dbReference>
<keyword evidence="1 4" id="KW-0808">Transferase</keyword>